<dbReference type="AlphaFoldDB" id="A0A366XS56"/>
<sequence>MHDRDNIDNPIQRTLLLDLHEILLGLNGECQTDQVFYNFINELKLFNSSDMEQLANTVYEALRKNDAF</sequence>
<reference evidence="1 2" key="1">
    <citation type="submission" date="2018-07" db="EMBL/GenBank/DDBJ databases">
        <title>Lottiidibacillus patelloidae gen. nov., sp. nov., isolated from the intestinal tract of a marine limpet and the reclassification of B. taeanensis BH030017T, B. algicola KMM 3737T and B. hwajinpoensis SW-72T as genus Lottiidibacillus.</title>
        <authorList>
            <person name="Liu R."/>
            <person name="Huang Z."/>
        </authorList>
    </citation>
    <scope>NUCLEOTIDE SEQUENCE [LARGE SCALE GENOMIC DNA]</scope>
    <source>
        <strain evidence="1 2">BH030017</strain>
    </source>
</reference>
<organism evidence="1 2">
    <name type="scientific">Bacillus taeanensis</name>
    <dbReference type="NCBI Taxonomy" id="273032"/>
    <lineage>
        <taxon>Bacteria</taxon>
        <taxon>Bacillati</taxon>
        <taxon>Bacillota</taxon>
        <taxon>Bacilli</taxon>
        <taxon>Bacillales</taxon>
        <taxon>Bacillaceae</taxon>
        <taxon>Bacillus</taxon>
    </lineage>
</organism>
<proteinExistence type="predicted"/>
<dbReference type="Proteomes" id="UP000253314">
    <property type="component" value="Unassembled WGS sequence"/>
</dbReference>
<evidence type="ECO:0000313" key="2">
    <source>
        <dbReference type="Proteomes" id="UP000253314"/>
    </source>
</evidence>
<comment type="caution">
    <text evidence="1">The sequence shown here is derived from an EMBL/GenBank/DDBJ whole genome shotgun (WGS) entry which is preliminary data.</text>
</comment>
<accession>A0A366XS56</accession>
<dbReference type="RefSeq" id="WP_113806417.1">
    <property type="nucleotide sequence ID" value="NZ_QOCW01000012.1"/>
</dbReference>
<gene>
    <name evidence="1" type="ORF">DS031_12580</name>
</gene>
<protein>
    <submittedName>
        <fullName evidence="1">Uncharacterized protein</fullName>
    </submittedName>
</protein>
<keyword evidence="2" id="KW-1185">Reference proteome</keyword>
<evidence type="ECO:0000313" key="1">
    <source>
        <dbReference type="EMBL" id="RBW69210.1"/>
    </source>
</evidence>
<name>A0A366XS56_9BACI</name>
<dbReference type="EMBL" id="QOCW01000012">
    <property type="protein sequence ID" value="RBW69210.1"/>
    <property type="molecule type" value="Genomic_DNA"/>
</dbReference>